<feature type="region of interest" description="Disordered" evidence="1">
    <location>
        <begin position="16"/>
        <end position="47"/>
    </location>
</feature>
<organism evidence="2 3">
    <name type="scientific">Winogradskya consettensis</name>
    <dbReference type="NCBI Taxonomy" id="113560"/>
    <lineage>
        <taxon>Bacteria</taxon>
        <taxon>Bacillati</taxon>
        <taxon>Actinomycetota</taxon>
        <taxon>Actinomycetes</taxon>
        <taxon>Micromonosporales</taxon>
        <taxon>Micromonosporaceae</taxon>
        <taxon>Winogradskya</taxon>
    </lineage>
</organism>
<keyword evidence="3" id="KW-1185">Reference proteome</keyword>
<evidence type="ECO:0000313" key="2">
    <source>
        <dbReference type="EMBL" id="GIM84071.1"/>
    </source>
</evidence>
<proteinExistence type="predicted"/>
<sequence length="47" mass="5564">MATLMQRLQTFLRSPKGQKLVQQGRQQLAKPENQARIRQIMTKARKR</sequence>
<accession>A0A919W1R8</accession>
<name>A0A919W1R8_9ACTN</name>
<protein>
    <submittedName>
        <fullName evidence="2">Uncharacterized protein</fullName>
    </submittedName>
</protein>
<evidence type="ECO:0000256" key="1">
    <source>
        <dbReference type="SAM" id="MobiDB-lite"/>
    </source>
</evidence>
<reference evidence="2" key="1">
    <citation type="submission" date="2021-03" db="EMBL/GenBank/DDBJ databases">
        <title>Whole genome shotgun sequence of Actinoplanes consettensis NBRC 14913.</title>
        <authorList>
            <person name="Komaki H."/>
            <person name="Tamura T."/>
        </authorList>
    </citation>
    <scope>NUCLEOTIDE SEQUENCE</scope>
    <source>
        <strain evidence="2">NBRC 14913</strain>
    </source>
</reference>
<evidence type="ECO:0000313" key="3">
    <source>
        <dbReference type="Proteomes" id="UP000680865"/>
    </source>
</evidence>
<dbReference type="EMBL" id="BOQP01000059">
    <property type="protein sequence ID" value="GIM84071.1"/>
    <property type="molecule type" value="Genomic_DNA"/>
</dbReference>
<gene>
    <name evidence="2" type="ORF">Aco04nite_89610</name>
</gene>
<dbReference type="Proteomes" id="UP000680865">
    <property type="component" value="Unassembled WGS sequence"/>
</dbReference>
<comment type="caution">
    <text evidence="2">The sequence shown here is derived from an EMBL/GenBank/DDBJ whole genome shotgun (WGS) entry which is preliminary data.</text>
</comment>
<dbReference type="AlphaFoldDB" id="A0A919W1R8"/>